<dbReference type="AlphaFoldDB" id="A0A177B7G2"/>
<keyword evidence="4" id="KW-1185">Reference proteome</keyword>
<dbReference type="SUPFAM" id="SSF81296">
    <property type="entry name" value="E set domains"/>
    <property type="match status" value="1"/>
</dbReference>
<name>A0A177B7G2_9BILA</name>
<dbReference type="InterPro" id="IPR014756">
    <property type="entry name" value="Ig_E-set"/>
</dbReference>
<dbReference type="GO" id="GO:0015031">
    <property type="term" value="P:protein transport"/>
    <property type="evidence" value="ECO:0007669"/>
    <property type="project" value="TreeGrafter"/>
</dbReference>
<dbReference type="InterPro" id="IPR011021">
    <property type="entry name" value="Arrestin-like_N"/>
</dbReference>
<evidence type="ECO:0000256" key="1">
    <source>
        <dbReference type="ARBA" id="ARBA00005298"/>
    </source>
</evidence>
<dbReference type="Proteomes" id="UP000078046">
    <property type="component" value="Unassembled WGS sequence"/>
</dbReference>
<evidence type="ECO:0000313" key="3">
    <source>
        <dbReference type="EMBL" id="OAF69583.1"/>
    </source>
</evidence>
<sequence length="280" mass="31513">MLSFLKSSTIKKVDVGIAKTIFMAGETINGTINIECSESTLLEKVSVKIHGVVLVKIREGNNNNKNTYKQTFYATETNLQQYTTQLNVGINTMTFSVALIDQENSPLTTSLKIGDGKIYYKLKIDINGDQKYKTYIDIIASYPETIDVSSFPGKAEDDKKRCCQTGPLVISASIDNTLIKLGQPCTLSYNIENKNNSKYKMILKLQRKIKLNAHHNVLRRTLTLYTQPLGTVNPWGSMNNRQVLSLDPSVLPTYPKVENFVEVYDYFKGKKVYVLIQASD</sequence>
<dbReference type="EMBL" id="LWCA01000259">
    <property type="protein sequence ID" value="OAF69583.1"/>
    <property type="molecule type" value="Genomic_DNA"/>
</dbReference>
<comment type="caution">
    <text evidence="3">The sequence shown here is derived from an EMBL/GenBank/DDBJ whole genome shotgun (WGS) entry which is preliminary data.</text>
</comment>
<protein>
    <recommendedName>
        <fullName evidence="2">Arrestin-like N-terminal domain-containing protein</fullName>
    </recommendedName>
</protein>
<dbReference type="InterPro" id="IPR014752">
    <property type="entry name" value="Arrestin-like_C"/>
</dbReference>
<dbReference type="GO" id="GO:0005737">
    <property type="term" value="C:cytoplasm"/>
    <property type="evidence" value="ECO:0007669"/>
    <property type="project" value="TreeGrafter"/>
</dbReference>
<reference evidence="3 4" key="1">
    <citation type="submission" date="2016-04" db="EMBL/GenBank/DDBJ databases">
        <title>The genome of Intoshia linei affirms orthonectids as highly simplified spiralians.</title>
        <authorList>
            <person name="Mikhailov K.V."/>
            <person name="Slusarev G.S."/>
            <person name="Nikitin M.A."/>
            <person name="Logacheva M.D."/>
            <person name="Penin A."/>
            <person name="Aleoshin V."/>
            <person name="Panchin Y.V."/>
        </authorList>
    </citation>
    <scope>NUCLEOTIDE SEQUENCE [LARGE SCALE GENOMIC DNA]</scope>
    <source>
        <strain evidence="3">Intl2013</strain>
        <tissue evidence="3">Whole animal</tissue>
    </source>
</reference>
<dbReference type="Pfam" id="PF00339">
    <property type="entry name" value="Arrestin_N"/>
    <property type="match status" value="1"/>
</dbReference>
<dbReference type="Gene3D" id="2.60.40.640">
    <property type="match status" value="2"/>
</dbReference>
<comment type="similarity">
    <text evidence="1">Belongs to the arrestin family.</text>
</comment>
<feature type="domain" description="Arrestin-like N-terminal" evidence="2">
    <location>
        <begin position="16"/>
        <end position="133"/>
    </location>
</feature>
<accession>A0A177B7G2</accession>
<evidence type="ECO:0000313" key="4">
    <source>
        <dbReference type="Proteomes" id="UP000078046"/>
    </source>
</evidence>
<dbReference type="InterPro" id="IPR050357">
    <property type="entry name" value="Arrestin_domain-protein"/>
</dbReference>
<gene>
    <name evidence="3" type="ORF">A3Q56_02682</name>
</gene>
<dbReference type="PANTHER" id="PTHR11188">
    <property type="entry name" value="ARRESTIN DOMAIN CONTAINING PROTEIN"/>
    <property type="match status" value="1"/>
</dbReference>
<organism evidence="3 4">
    <name type="scientific">Intoshia linei</name>
    <dbReference type="NCBI Taxonomy" id="1819745"/>
    <lineage>
        <taxon>Eukaryota</taxon>
        <taxon>Metazoa</taxon>
        <taxon>Spiralia</taxon>
        <taxon>Lophotrochozoa</taxon>
        <taxon>Mesozoa</taxon>
        <taxon>Orthonectida</taxon>
        <taxon>Rhopaluridae</taxon>
        <taxon>Intoshia</taxon>
    </lineage>
</organism>
<proteinExistence type="inferred from homology"/>
<evidence type="ECO:0000259" key="2">
    <source>
        <dbReference type="Pfam" id="PF00339"/>
    </source>
</evidence>
<dbReference type="PANTHER" id="PTHR11188:SF17">
    <property type="entry name" value="FI21816P1"/>
    <property type="match status" value="1"/>
</dbReference>